<feature type="transmembrane region" description="Helical" evidence="1">
    <location>
        <begin position="7"/>
        <end position="25"/>
    </location>
</feature>
<protein>
    <submittedName>
        <fullName evidence="2">Uncharacterized protein</fullName>
    </submittedName>
</protein>
<keyword evidence="3" id="KW-1185">Reference proteome</keyword>
<dbReference type="RefSeq" id="WP_159979176.1">
    <property type="nucleotide sequence ID" value="NZ_BLIV01000006.1"/>
</dbReference>
<proteinExistence type="predicted"/>
<gene>
    <name evidence="2" type="ORF">So717_32070</name>
</gene>
<comment type="caution">
    <text evidence="2">The sequence shown here is derived from an EMBL/GenBank/DDBJ whole genome shotgun (WGS) entry which is preliminary data.</text>
</comment>
<sequence>MKLIANLFAFVIICGATAVTGYILWNSLTLFDYIVEGAGELEPEIYVPLAVTVLTAVLGLTATLYTQSVSRRREIEAAHRERKLEIYLQFMQLIEKLILSGKPDLATGEIDHNQIAKELVSIRTKAVLWASPAVLRPLAKLGQPDHSLRGLFDTLEEIQRAMRKDLGLSNIGLEKKFFAKLPLADPTEYDRLGT</sequence>
<feature type="transmembrane region" description="Helical" evidence="1">
    <location>
        <begin position="45"/>
        <end position="65"/>
    </location>
</feature>
<name>A0A640VV28_9RHOB</name>
<dbReference type="EMBL" id="BLIV01000006">
    <property type="protein sequence ID" value="GFE51454.1"/>
    <property type="molecule type" value="Genomic_DNA"/>
</dbReference>
<keyword evidence="1" id="KW-1133">Transmembrane helix</keyword>
<keyword evidence="1" id="KW-0812">Transmembrane</keyword>
<reference evidence="2 3" key="1">
    <citation type="submission" date="2019-12" db="EMBL/GenBank/DDBJ databases">
        <title>Roseobacter cerasinus sp. nov., isolated from seawater around aquaculture.</title>
        <authorList>
            <person name="Muramatsu S."/>
            <person name="Takabe Y."/>
            <person name="Mori K."/>
            <person name="Takaichi S."/>
            <person name="Hanada S."/>
        </authorList>
    </citation>
    <scope>NUCLEOTIDE SEQUENCE [LARGE SCALE GENOMIC DNA]</scope>
    <source>
        <strain evidence="2 3">AI77</strain>
    </source>
</reference>
<dbReference type="Proteomes" id="UP000436522">
    <property type="component" value="Unassembled WGS sequence"/>
</dbReference>
<dbReference type="AlphaFoldDB" id="A0A640VV28"/>
<evidence type="ECO:0000313" key="3">
    <source>
        <dbReference type="Proteomes" id="UP000436522"/>
    </source>
</evidence>
<dbReference type="OrthoDB" id="8450945at2"/>
<keyword evidence="1" id="KW-0472">Membrane</keyword>
<evidence type="ECO:0000313" key="2">
    <source>
        <dbReference type="EMBL" id="GFE51454.1"/>
    </source>
</evidence>
<organism evidence="2 3">
    <name type="scientific">Roseobacter cerasinus</name>
    <dbReference type="NCBI Taxonomy" id="2602289"/>
    <lineage>
        <taxon>Bacteria</taxon>
        <taxon>Pseudomonadati</taxon>
        <taxon>Pseudomonadota</taxon>
        <taxon>Alphaproteobacteria</taxon>
        <taxon>Rhodobacterales</taxon>
        <taxon>Roseobacteraceae</taxon>
        <taxon>Roseobacter</taxon>
    </lineage>
</organism>
<accession>A0A640VV28</accession>
<evidence type="ECO:0000256" key="1">
    <source>
        <dbReference type="SAM" id="Phobius"/>
    </source>
</evidence>